<keyword evidence="9" id="KW-1185">Reference proteome</keyword>
<evidence type="ECO:0000256" key="4">
    <source>
        <dbReference type="ARBA" id="ARBA00019595"/>
    </source>
</evidence>
<dbReference type="SUPFAM" id="SSF51182">
    <property type="entry name" value="RmlC-like cupins"/>
    <property type="match status" value="1"/>
</dbReference>
<protein>
    <recommendedName>
        <fullName evidence="4">dTDP-4-dehydrorhamnose 3,5-epimerase</fullName>
        <ecNumber evidence="3">5.1.3.13</ecNumber>
    </recommendedName>
    <alternativeName>
        <fullName evidence="6">Thymidine diphospho-4-keto-rhamnose 3,5-epimerase</fullName>
    </alternativeName>
    <alternativeName>
        <fullName evidence="5">dTDP-4-keto-6-deoxyglucose 3,5-epimerase</fullName>
    </alternativeName>
    <alternativeName>
        <fullName evidence="7">dTDP-6-deoxy-D-xylo-4-hexulose 3,5-epimerase</fullName>
    </alternativeName>
</protein>
<dbReference type="Gene3D" id="2.60.120.10">
    <property type="entry name" value="Jelly Rolls"/>
    <property type="match status" value="1"/>
</dbReference>
<evidence type="ECO:0000313" key="8">
    <source>
        <dbReference type="EMBL" id="MEM5425807.1"/>
    </source>
</evidence>
<dbReference type="RefSeq" id="WP_342922189.1">
    <property type="nucleotide sequence ID" value="NZ_JAYMRV010000013.1"/>
</dbReference>
<comment type="catalytic activity">
    <reaction evidence="1">
        <text>dTDP-4-dehydro-6-deoxy-alpha-D-glucose = dTDP-4-dehydro-beta-L-rhamnose</text>
        <dbReference type="Rhea" id="RHEA:16969"/>
        <dbReference type="ChEBI" id="CHEBI:57649"/>
        <dbReference type="ChEBI" id="CHEBI:62830"/>
        <dbReference type="EC" id="5.1.3.13"/>
    </reaction>
</comment>
<dbReference type="InterPro" id="IPR014710">
    <property type="entry name" value="RmlC-like_jellyroll"/>
</dbReference>
<evidence type="ECO:0000256" key="5">
    <source>
        <dbReference type="ARBA" id="ARBA00029758"/>
    </source>
</evidence>
<accession>A0ABU9S1V1</accession>
<evidence type="ECO:0000256" key="1">
    <source>
        <dbReference type="ARBA" id="ARBA00001298"/>
    </source>
</evidence>
<dbReference type="PANTHER" id="PTHR21047">
    <property type="entry name" value="DTDP-6-DEOXY-D-GLUCOSE-3,5 EPIMERASE"/>
    <property type="match status" value="1"/>
</dbReference>
<dbReference type="Proteomes" id="UP001489897">
    <property type="component" value="Unassembled WGS sequence"/>
</dbReference>
<name>A0ABU9S1V1_9BURK</name>
<reference evidence="8 9" key="1">
    <citation type="submission" date="2024-01" db="EMBL/GenBank/DDBJ databases">
        <title>The diversity of rhizobia nodulating Mimosa spp. in eleven states of Brazil covering several biomes is determined by host plant, location, and edaphic factors.</title>
        <authorList>
            <person name="Rouws L."/>
            <person name="Barauna A."/>
            <person name="Beukes C."/>
            <person name="De Faria S.M."/>
            <person name="Gross E."/>
            <person name="Dos Reis Junior F.B."/>
            <person name="Simon M."/>
            <person name="Maluk M."/>
            <person name="Odee D.W."/>
            <person name="Kenicer G."/>
            <person name="Young J.P.W."/>
            <person name="Reis V.M."/>
            <person name="Zilli J."/>
            <person name="James E.K."/>
        </authorList>
    </citation>
    <scope>NUCLEOTIDE SEQUENCE [LARGE SCALE GENOMIC DNA]</scope>
    <source>
        <strain evidence="8 9">JPY167</strain>
    </source>
</reference>
<sequence length="182" mass="20559">MSFRLGNTGLRDVKVFEPQIEARSTGAFFRSFDQDWFNANVSYGYLFTHDEQAVCPHNALIGLTYQVQNPRGVVLRVLSGEIYAVALDLRRTSVAFGRWTGESLSASNCRQLWIPPGFAHGYIVRSDVAEVLSKASSARLADSERTICWDDADLNIDWRIAGLPVTDRRQRNCVDFNVAEYF</sequence>
<dbReference type="PANTHER" id="PTHR21047:SF2">
    <property type="entry name" value="THYMIDINE DIPHOSPHO-4-KETO-RHAMNOSE 3,5-EPIMERASE"/>
    <property type="match status" value="1"/>
</dbReference>
<evidence type="ECO:0000256" key="7">
    <source>
        <dbReference type="ARBA" id="ARBA00033311"/>
    </source>
</evidence>
<dbReference type="EMBL" id="JAYMRV010000013">
    <property type="protein sequence ID" value="MEM5425807.1"/>
    <property type="molecule type" value="Genomic_DNA"/>
</dbReference>
<dbReference type="InterPro" id="IPR000888">
    <property type="entry name" value="RmlC-like"/>
</dbReference>
<comment type="function">
    <text evidence="2">Catalyzes the epimerization of the C3' and C5'positions of dTDP-6-deoxy-D-xylo-4-hexulose, forming dTDP-6-deoxy-L-lyxo-4-hexulose.</text>
</comment>
<dbReference type="InterPro" id="IPR011051">
    <property type="entry name" value="RmlC_Cupin_sf"/>
</dbReference>
<dbReference type="Pfam" id="PF00908">
    <property type="entry name" value="dTDP_sugar_isom"/>
    <property type="match status" value="1"/>
</dbReference>
<evidence type="ECO:0000256" key="6">
    <source>
        <dbReference type="ARBA" id="ARBA00031424"/>
    </source>
</evidence>
<evidence type="ECO:0000256" key="3">
    <source>
        <dbReference type="ARBA" id="ARBA00012098"/>
    </source>
</evidence>
<evidence type="ECO:0000256" key="2">
    <source>
        <dbReference type="ARBA" id="ARBA00001997"/>
    </source>
</evidence>
<gene>
    <name evidence="8" type="ORF">VSR73_32715</name>
</gene>
<evidence type="ECO:0000313" key="9">
    <source>
        <dbReference type="Proteomes" id="UP001489897"/>
    </source>
</evidence>
<proteinExistence type="predicted"/>
<comment type="caution">
    <text evidence="8">The sequence shown here is derived from an EMBL/GenBank/DDBJ whole genome shotgun (WGS) entry which is preliminary data.</text>
</comment>
<organism evidence="8 9">
    <name type="scientific">Paraburkholderia ferrariae</name>
    <dbReference type="NCBI Taxonomy" id="386056"/>
    <lineage>
        <taxon>Bacteria</taxon>
        <taxon>Pseudomonadati</taxon>
        <taxon>Pseudomonadota</taxon>
        <taxon>Betaproteobacteria</taxon>
        <taxon>Burkholderiales</taxon>
        <taxon>Burkholderiaceae</taxon>
        <taxon>Paraburkholderia</taxon>
    </lineage>
</organism>
<dbReference type="EC" id="5.1.3.13" evidence="3"/>